<name>A0AAN9RZY5_PSOTE</name>
<comment type="caution">
    <text evidence="1">The sequence shown here is derived from an EMBL/GenBank/DDBJ whole genome shotgun (WGS) entry which is preliminary data.</text>
</comment>
<gene>
    <name evidence="1" type="ORF">VNO78_26939</name>
</gene>
<dbReference type="EMBL" id="JAYMYS010000007">
    <property type="protein sequence ID" value="KAK7386605.1"/>
    <property type="molecule type" value="Genomic_DNA"/>
</dbReference>
<dbReference type="Proteomes" id="UP001386955">
    <property type="component" value="Unassembled WGS sequence"/>
</dbReference>
<proteinExistence type="predicted"/>
<evidence type="ECO:0000313" key="1">
    <source>
        <dbReference type="EMBL" id="KAK7386605.1"/>
    </source>
</evidence>
<organism evidence="1 2">
    <name type="scientific">Psophocarpus tetragonolobus</name>
    <name type="common">Winged bean</name>
    <name type="synonym">Dolichos tetragonolobus</name>
    <dbReference type="NCBI Taxonomy" id="3891"/>
    <lineage>
        <taxon>Eukaryota</taxon>
        <taxon>Viridiplantae</taxon>
        <taxon>Streptophyta</taxon>
        <taxon>Embryophyta</taxon>
        <taxon>Tracheophyta</taxon>
        <taxon>Spermatophyta</taxon>
        <taxon>Magnoliopsida</taxon>
        <taxon>eudicotyledons</taxon>
        <taxon>Gunneridae</taxon>
        <taxon>Pentapetalae</taxon>
        <taxon>rosids</taxon>
        <taxon>fabids</taxon>
        <taxon>Fabales</taxon>
        <taxon>Fabaceae</taxon>
        <taxon>Papilionoideae</taxon>
        <taxon>50 kb inversion clade</taxon>
        <taxon>NPAAA clade</taxon>
        <taxon>indigoferoid/millettioid clade</taxon>
        <taxon>Phaseoleae</taxon>
        <taxon>Psophocarpus</taxon>
    </lineage>
</organism>
<evidence type="ECO:0000313" key="2">
    <source>
        <dbReference type="Proteomes" id="UP001386955"/>
    </source>
</evidence>
<accession>A0AAN9RZY5</accession>
<protein>
    <submittedName>
        <fullName evidence="1">Uncharacterized protein</fullName>
    </submittedName>
</protein>
<keyword evidence="2" id="KW-1185">Reference proteome</keyword>
<reference evidence="1 2" key="1">
    <citation type="submission" date="2024-01" db="EMBL/GenBank/DDBJ databases">
        <title>The genomes of 5 underutilized Papilionoideae crops provide insights into root nodulation and disease resistanc.</title>
        <authorList>
            <person name="Jiang F."/>
        </authorList>
    </citation>
    <scope>NUCLEOTIDE SEQUENCE [LARGE SCALE GENOMIC DNA]</scope>
    <source>
        <strain evidence="1">DUOXIRENSHENG_FW03</strain>
        <tissue evidence="1">Leaves</tissue>
    </source>
</reference>
<dbReference type="AlphaFoldDB" id="A0AAN9RZY5"/>
<sequence>MRNERQLGEELAVVDEVDDEANLGFGGQNLEDFEDVGVVVVEAANGVDLIDNAELHCNVNVLCLSILSAHGTPS</sequence>